<evidence type="ECO:0000256" key="3">
    <source>
        <dbReference type="PROSITE-ProRule" id="PRU00221"/>
    </source>
</evidence>
<name>L8GYS0_ACACF</name>
<dbReference type="VEuPathDB" id="AmoebaDB:ACA1_368110"/>
<dbReference type="KEGG" id="acan:ACA1_368110"/>
<dbReference type="EMBL" id="KB007960">
    <property type="protein sequence ID" value="ELR18110.1"/>
    <property type="molecule type" value="Genomic_DNA"/>
</dbReference>
<dbReference type="PROSITE" id="PS50294">
    <property type="entry name" value="WD_REPEATS_REGION"/>
    <property type="match status" value="4"/>
</dbReference>
<evidence type="ECO:0000313" key="6">
    <source>
        <dbReference type="EMBL" id="ELR18110.1"/>
    </source>
</evidence>
<dbReference type="Pfam" id="PF00400">
    <property type="entry name" value="WD40"/>
    <property type="match status" value="5"/>
</dbReference>
<gene>
    <name evidence="6" type="ORF">ACA1_368110</name>
</gene>
<feature type="domain" description="F-box" evidence="5">
    <location>
        <begin position="85"/>
        <end position="131"/>
    </location>
</feature>
<dbReference type="Gene3D" id="1.20.1280.50">
    <property type="match status" value="1"/>
</dbReference>
<feature type="region of interest" description="Disordered" evidence="4">
    <location>
        <begin position="572"/>
        <end position="638"/>
    </location>
</feature>
<reference evidence="6 7" key="1">
    <citation type="journal article" date="2013" name="Genome Biol.">
        <title>Genome of Acanthamoeba castellanii highlights extensive lateral gene transfer and early evolution of tyrosine kinase signaling.</title>
        <authorList>
            <person name="Clarke M."/>
            <person name="Lohan A.J."/>
            <person name="Liu B."/>
            <person name="Lagkouvardos I."/>
            <person name="Roy S."/>
            <person name="Zafar N."/>
            <person name="Bertelli C."/>
            <person name="Schilde C."/>
            <person name="Kianianmomeni A."/>
            <person name="Burglin T.R."/>
            <person name="Frech C."/>
            <person name="Turcotte B."/>
            <person name="Kopec K.O."/>
            <person name="Synnott J.M."/>
            <person name="Choo C."/>
            <person name="Paponov I."/>
            <person name="Finkler A."/>
            <person name="Soon Heng Tan C."/>
            <person name="Hutchins A.P."/>
            <person name="Weinmeier T."/>
            <person name="Rattei T."/>
            <person name="Chu J.S."/>
            <person name="Gimenez G."/>
            <person name="Irimia M."/>
            <person name="Rigden D.J."/>
            <person name="Fitzpatrick D.A."/>
            <person name="Lorenzo-Morales J."/>
            <person name="Bateman A."/>
            <person name="Chiu C.H."/>
            <person name="Tang P."/>
            <person name="Hegemann P."/>
            <person name="Fromm H."/>
            <person name="Raoult D."/>
            <person name="Greub G."/>
            <person name="Miranda-Saavedra D."/>
            <person name="Chen N."/>
            <person name="Nash P."/>
            <person name="Ginger M.L."/>
            <person name="Horn M."/>
            <person name="Schaap P."/>
            <person name="Caler L."/>
            <person name="Loftus B."/>
        </authorList>
    </citation>
    <scope>NUCLEOTIDE SEQUENCE [LARGE SCALE GENOMIC DNA]</scope>
    <source>
        <strain evidence="6 7">Neff</strain>
    </source>
</reference>
<evidence type="ECO:0000256" key="2">
    <source>
        <dbReference type="ARBA" id="ARBA00022737"/>
    </source>
</evidence>
<dbReference type="InterPro" id="IPR036322">
    <property type="entry name" value="WD40_repeat_dom_sf"/>
</dbReference>
<dbReference type="AlphaFoldDB" id="L8GYS0"/>
<dbReference type="InterPro" id="IPR019775">
    <property type="entry name" value="WD40_repeat_CS"/>
</dbReference>
<dbReference type="InterPro" id="IPR036047">
    <property type="entry name" value="F-box-like_dom_sf"/>
</dbReference>
<feature type="repeat" description="WD" evidence="3">
    <location>
        <begin position="427"/>
        <end position="466"/>
    </location>
</feature>
<dbReference type="PRINTS" id="PR00320">
    <property type="entry name" value="GPROTEINBRPT"/>
</dbReference>
<protein>
    <submittedName>
        <fullName evidence="6">Fbox domain containing protein</fullName>
    </submittedName>
</protein>
<feature type="repeat" description="WD" evidence="3">
    <location>
        <begin position="387"/>
        <end position="426"/>
    </location>
</feature>
<dbReference type="PROSITE" id="PS50082">
    <property type="entry name" value="WD_REPEATS_2"/>
    <property type="match status" value="5"/>
</dbReference>
<evidence type="ECO:0000256" key="4">
    <source>
        <dbReference type="SAM" id="MobiDB-lite"/>
    </source>
</evidence>
<proteinExistence type="predicted"/>
<dbReference type="STRING" id="1257118.L8GYS0"/>
<dbReference type="InterPro" id="IPR001680">
    <property type="entry name" value="WD40_rpt"/>
</dbReference>
<dbReference type="RefSeq" id="XP_004340130.1">
    <property type="nucleotide sequence ID" value="XM_004340082.1"/>
</dbReference>
<feature type="repeat" description="WD" evidence="3">
    <location>
        <begin position="347"/>
        <end position="386"/>
    </location>
</feature>
<dbReference type="SUPFAM" id="SSF50978">
    <property type="entry name" value="WD40 repeat-like"/>
    <property type="match status" value="1"/>
</dbReference>
<dbReference type="Pfam" id="PF12937">
    <property type="entry name" value="F-box-like"/>
    <property type="match status" value="1"/>
</dbReference>
<dbReference type="InterPro" id="IPR050995">
    <property type="entry name" value="WD-F-box_domain-protein"/>
</dbReference>
<feature type="repeat" description="WD" evidence="3">
    <location>
        <begin position="279"/>
        <end position="318"/>
    </location>
</feature>
<dbReference type="PANTHER" id="PTHR14604">
    <property type="entry name" value="WD40 REPEAT PF20"/>
    <property type="match status" value="1"/>
</dbReference>
<feature type="repeat" description="WD" evidence="3">
    <location>
        <begin position="325"/>
        <end position="346"/>
    </location>
</feature>
<feature type="compositionally biased region" description="Low complexity" evidence="4">
    <location>
        <begin position="160"/>
        <end position="172"/>
    </location>
</feature>
<dbReference type="SMART" id="SM00256">
    <property type="entry name" value="FBOX"/>
    <property type="match status" value="1"/>
</dbReference>
<feature type="compositionally biased region" description="Basic and acidic residues" evidence="4">
    <location>
        <begin position="577"/>
        <end position="604"/>
    </location>
</feature>
<dbReference type="Proteomes" id="UP000011083">
    <property type="component" value="Unassembled WGS sequence"/>
</dbReference>
<dbReference type="OrthoDB" id="190105at2759"/>
<feature type="compositionally biased region" description="Acidic residues" evidence="4">
    <location>
        <begin position="173"/>
        <end position="185"/>
    </location>
</feature>
<evidence type="ECO:0000256" key="1">
    <source>
        <dbReference type="ARBA" id="ARBA00022574"/>
    </source>
</evidence>
<feature type="region of interest" description="Disordered" evidence="4">
    <location>
        <begin position="160"/>
        <end position="209"/>
    </location>
</feature>
<keyword evidence="1 3" id="KW-0853">WD repeat</keyword>
<dbReference type="CDD" id="cd00200">
    <property type="entry name" value="WD40"/>
    <property type="match status" value="1"/>
</dbReference>
<organism evidence="6 7">
    <name type="scientific">Acanthamoeba castellanii (strain ATCC 30010 / Neff)</name>
    <dbReference type="NCBI Taxonomy" id="1257118"/>
    <lineage>
        <taxon>Eukaryota</taxon>
        <taxon>Amoebozoa</taxon>
        <taxon>Discosea</taxon>
        <taxon>Longamoebia</taxon>
        <taxon>Centramoebida</taxon>
        <taxon>Acanthamoebidae</taxon>
        <taxon>Acanthamoeba</taxon>
    </lineage>
</organism>
<evidence type="ECO:0000313" key="7">
    <source>
        <dbReference type="Proteomes" id="UP000011083"/>
    </source>
</evidence>
<dbReference type="PROSITE" id="PS50181">
    <property type="entry name" value="FBOX"/>
    <property type="match status" value="1"/>
</dbReference>
<keyword evidence="7" id="KW-1185">Reference proteome</keyword>
<dbReference type="InterPro" id="IPR020472">
    <property type="entry name" value="WD40_PAC1"/>
</dbReference>
<dbReference type="PROSITE" id="PS00678">
    <property type="entry name" value="WD_REPEATS_1"/>
    <property type="match status" value="4"/>
</dbReference>
<dbReference type="Gene3D" id="2.130.10.10">
    <property type="entry name" value="YVTN repeat-like/Quinoprotein amine dehydrogenase"/>
    <property type="match status" value="2"/>
</dbReference>
<dbReference type="InterPro" id="IPR001810">
    <property type="entry name" value="F-box_dom"/>
</dbReference>
<dbReference type="SUPFAM" id="SSF81383">
    <property type="entry name" value="F-box domain"/>
    <property type="match status" value="1"/>
</dbReference>
<sequence length="638" mass="71683">MSPAELTSHIKGEMFSTVGTELMELENSVEKFNTFLRNHEMFPYLSEFIQQFFDLSKRVKTRMQDLHTLYSFLNGHQMSASKTSAGYFSVLPQELCLYILSFLEWRDLSSMSLLNRQWQSLSRDNMLWKALCAKHWKEMWNSSSRGGLSSSSTNLSSLSALSPTSSSSSAAAELEDDVLEETAEEDGGRATSEPVKKKLKVDVSAPDASTPPAWQDVFKSRLLVDRNWRMGNCAARTLAPQSEVESAAFCLHFDDERFVTATDTIEVFNVNTGELIRTMRGHTDSVMCLDFNKKWIVSGSKDNTIRVWDVKTGHVKYVLDGHANVSGSRDSTIKVWDLEQGVPLRTMVGHAYTVYCLEFDNRYIISGSVDKTIRVWDVETGEPVTMLKGHGNSIRCLKFDQSRLVSGAWDNHVKLWDLETSKCITAYKGHTDRVMCLQFDQNKIVSGSVDKTVRIWDMRTSSPAIILKGHSSCVYDLHFDDFKIGILDPFLPPWHAQDLGVTDCFIHTVSASKDRGLITWDFKAPRPRDRLTVATLDGEGCYVFDAAFDSPSASAPAPAPTLEPLIVVPYELGGDQSDERPSERIEWENDTEREHQEEEQHHDAATVQADGNNYNGDGHTNGDGHAPDIYYTNDDGLS</sequence>
<keyword evidence="2" id="KW-0677">Repeat</keyword>
<evidence type="ECO:0000259" key="5">
    <source>
        <dbReference type="PROSITE" id="PS50181"/>
    </source>
</evidence>
<accession>L8GYS0</accession>
<dbReference type="SMART" id="SM00320">
    <property type="entry name" value="WD40"/>
    <property type="match status" value="6"/>
</dbReference>
<dbReference type="PANTHER" id="PTHR14604:SF4">
    <property type="entry name" value="F-BOX DOMAIN-CONTAINING PROTEIN"/>
    <property type="match status" value="1"/>
</dbReference>
<dbReference type="GeneID" id="14918901"/>
<dbReference type="InterPro" id="IPR015943">
    <property type="entry name" value="WD40/YVTN_repeat-like_dom_sf"/>
</dbReference>